<proteinExistence type="predicted"/>
<accession>A0ABS8RWK7</accession>
<organism evidence="1 2">
    <name type="scientific">Datura stramonium</name>
    <name type="common">Jimsonweed</name>
    <name type="synonym">Common thornapple</name>
    <dbReference type="NCBI Taxonomy" id="4076"/>
    <lineage>
        <taxon>Eukaryota</taxon>
        <taxon>Viridiplantae</taxon>
        <taxon>Streptophyta</taxon>
        <taxon>Embryophyta</taxon>
        <taxon>Tracheophyta</taxon>
        <taxon>Spermatophyta</taxon>
        <taxon>Magnoliopsida</taxon>
        <taxon>eudicotyledons</taxon>
        <taxon>Gunneridae</taxon>
        <taxon>Pentapetalae</taxon>
        <taxon>asterids</taxon>
        <taxon>lamiids</taxon>
        <taxon>Solanales</taxon>
        <taxon>Solanaceae</taxon>
        <taxon>Solanoideae</taxon>
        <taxon>Datureae</taxon>
        <taxon>Datura</taxon>
    </lineage>
</organism>
<reference evidence="1 2" key="1">
    <citation type="journal article" date="2021" name="BMC Genomics">
        <title>Datura genome reveals duplications of psychoactive alkaloid biosynthetic genes and high mutation rate following tissue culture.</title>
        <authorList>
            <person name="Rajewski A."/>
            <person name="Carter-House D."/>
            <person name="Stajich J."/>
            <person name="Litt A."/>
        </authorList>
    </citation>
    <scope>NUCLEOTIDE SEQUENCE [LARGE SCALE GENOMIC DNA]</scope>
    <source>
        <strain evidence="1">AR-01</strain>
    </source>
</reference>
<sequence length="55" mass="6067">ENEEELEISLVPSSTNQVSATVPNEGMILETDSLNVPSEQRQKLENLRGTIPETV</sequence>
<dbReference type="Proteomes" id="UP000823775">
    <property type="component" value="Unassembled WGS sequence"/>
</dbReference>
<comment type="caution">
    <text evidence="1">The sequence shown here is derived from an EMBL/GenBank/DDBJ whole genome shotgun (WGS) entry which is preliminary data.</text>
</comment>
<feature type="non-terminal residue" evidence="1">
    <location>
        <position position="1"/>
    </location>
</feature>
<evidence type="ECO:0000313" key="1">
    <source>
        <dbReference type="EMBL" id="MCD7450943.1"/>
    </source>
</evidence>
<protein>
    <submittedName>
        <fullName evidence="1">Uncharacterized protein</fullName>
    </submittedName>
</protein>
<dbReference type="EMBL" id="JACEIK010000149">
    <property type="protein sequence ID" value="MCD7450943.1"/>
    <property type="molecule type" value="Genomic_DNA"/>
</dbReference>
<gene>
    <name evidence="1" type="ORF">HAX54_009089</name>
</gene>
<feature type="non-terminal residue" evidence="1">
    <location>
        <position position="55"/>
    </location>
</feature>
<keyword evidence="2" id="KW-1185">Reference proteome</keyword>
<name>A0ABS8RWK7_DATST</name>
<evidence type="ECO:0000313" key="2">
    <source>
        <dbReference type="Proteomes" id="UP000823775"/>
    </source>
</evidence>